<feature type="domain" description="UspA" evidence="3">
    <location>
        <begin position="1"/>
        <end position="139"/>
    </location>
</feature>
<comment type="similarity">
    <text evidence="1">Belongs to the universal stress protein A family.</text>
</comment>
<dbReference type="RefSeq" id="WP_076146109.1">
    <property type="nucleotide sequence ID" value="NZ_LWLN01000001.1"/>
</dbReference>
<dbReference type="Proteomes" id="UP000189370">
    <property type="component" value="Unassembled WGS sequence"/>
</dbReference>
<evidence type="ECO:0000256" key="2">
    <source>
        <dbReference type="SAM" id="MobiDB-lite"/>
    </source>
</evidence>
<keyword evidence="5" id="KW-1185">Reference proteome</keyword>
<organism evidence="4 5">
    <name type="scientific">Natrinema saccharevitans</name>
    <dbReference type="NCBI Taxonomy" id="301967"/>
    <lineage>
        <taxon>Archaea</taxon>
        <taxon>Methanobacteriati</taxon>
        <taxon>Methanobacteriota</taxon>
        <taxon>Stenosarchaea group</taxon>
        <taxon>Halobacteria</taxon>
        <taxon>Halobacteriales</taxon>
        <taxon>Natrialbaceae</taxon>
        <taxon>Natrinema</taxon>
    </lineage>
</organism>
<dbReference type="SUPFAM" id="SSF52402">
    <property type="entry name" value="Adenine nucleotide alpha hydrolases-like"/>
    <property type="match status" value="1"/>
</dbReference>
<reference evidence="5" key="1">
    <citation type="submission" date="2016-04" db="EMBL/GenBank/DDBJ databases">
        <authorList>
            <person name="Chen S.-C."/>
            <person name="Lai M.-C."/>
        </authorList>
    </citation>
    <scope>NUCLEOTIDE SEQUENCE [LARGE SCALE GENOMIC DNA]</scope>
    <source>
        <strain evidence="5">AB14</strain>
    </source>
</reference>
<comment type="caution">
    <text evidence="4">The sequence shown here is derived from an EMBL/GenBank/DDBJ whole genome shotgun (WGS) entry which is preliminary data.</text>
</comment>
<dbReference type="Pfam" id="PF00582">
    <property type="entry name" value="Usp"/>
    <property type="match status" value="1"/>
</dbReference>
<gene>
    <name evidence="4" type="ORF">A6E15_10470</name>
</gene>
<dbReference type="Gene3D" id="3.40.50.620">
    <property type="entry name" value="HUPs"/>
    <property type="match status" value="1"/>
</dbReference>
<dbReference type="PANTHER" id="PTHR46268">
    <property type="entry name" value="STRESS RESPONSE PROTEIN NHAX"/>
    <property type="match status" value="1"/>
</dbReference>
<dbReference type="EMBL" id="LWLN01000001">
    <property type="protein sequence ID" value="OLZ41387.1"/>
    <property type="molecule type" value="Genomic_DNA"/>
</dbReference>
<dbReference type="STRING" id="301967.A6E15_10470"/>
<dbReference type="PANTHER" id="PTHR46268:SF6">
    <property type="entry name" value="UNIVERSAL STRESS PROTEIN UP12"/>
    <property type="match status" value="1"/>
</dbReference>
<dbReference type="OrthoDB" id="105697at2157"/>
<dbReference type="InterPro" id="IPR006015">
    <property type="entry name" value="Universal_stress_UspA"/>
</dbReference>
<dbReference type="InterPro" id="IPR006016">
    <property type="entry name" value="UspA"/>
</dbReference>
<feature type="compositionally biased region" description="Basic and acidic residues" evidence="2">
    <location>
        <begin position="147"/>
        <end position="161"/>
    </location>
</feature>
<dbReference type="InterPro" id="IPR014729">
    <property type="entry name" value="Rossmann-like_a/b/a_fold"/>
</dbReference>
<evidence type="ECO:0000313" key="4">
    <source>
        <dbReference type="EMBL" id="OLZ41387.1"/>
    </source>
</evidence>
<sequence length="161" mass="17091">MYDSILVATDGSEAAATAVDHAVALADRFDAALFGVAVVDERTDYDTGIVDPEEARRHLEERAAGWLEDLEARAREDGIEAETAVLSGVPHEEILAYADEVGVGALVLGSRGRSSFKGALLGSTVDRVVRMTDRPVLVVGGGEEPDREAAEPTRIADGERT</sequence>
<evidence type="ECO:0000313" key="5">
    <source>
        <dbReference type="Proteomes" id="UP000189370"/>
    </source>
</evidence>
<name>A0A1S8AXN7_9EURY</name>
<dbReference type="PRINTS" id="PR01438">
    <property type="entry name" value="UNVRSLSTRESS"/>
</dbReference>
<protein>
    <submittedName>
        <fullName evidence="4">Universal stress protein UspA</fullName>
    </submittedName>
</protein>
<feature type="region of interest" description="Disordered" evidence="2">
    <location>
        <begin position="136"/>
        <end position="161"/>
    </location>
</feature>
<evidence type="ECO:0000256" key="1">
    <source>
        <dbReference type="ARBA" id="ARBA00008791"/>
    </source>
</evidence>
<dbReference type="AlphaFoldDB" id="A0A1S8AXN7"/>
<dbReference type="CDD" id="cd00293">
    <property type="entry name" value="USP-like"/>
    <property type="match status" value="1"/>
</dbReference>
<accession>A0A1S8AXN7</accession>
<evidence type="ECO:0000259" key="3">
    <source>
        <dbReference type="Pfam" id="PF00582"/>
    </source>
</evidence>
<proteinExistence type="inferred from homology"/>